<keyword evidence="4" id="KW-1185">Reference proteome</keyword>
<organism evidence="3 4">
    <name type="scientific">Homoserinimonas hongtaonis</name>
    <dbReference type="NCBI Taxonomy" id="2079791"/>
    <lineage>
        <taxon>Bacteria</taxon>
        <taxon>Bacillati</taxon>
        <taxon>Actinomycetota</taxon>
        <taxon>Actinomycetes</taxon>
        <taxon>Micrococcales</taxon>
        <taxon>Microbacteriaceae</taxon>
        <taxon>Homoserinimonas</taxon>
    </lineage>
</organism>
<keyword evidence="1" id="KW-0472">Membrane</keyword>
<dbReference type="SUPFAM" id="SSF55874">
    <property type="entry name" value="ATPase domain of HSP90 chaperone/DNA topoisomerase II/histidine kinase"/>
    <property type="match status" value="1"/>
</dbReference>
<feature type="domain" description="Histidine kinase/HSP90-like ATPase" evidence="2">
    <location>
        <begin position="313"/>
        <end position="404"/>
    </location>
</feature>
<dbReference type="InterPro" id="IPR003594">
    <property type="entry name" value="HATPase_dom"/>
</dbReference>
<evidence type="ECO:0000259" key="2">
    <source>
        <dbReference type="Pfam" id="PF02518"/>
    </source>
</evidence>
<name>A0A2U1SWS8_9MICO</name>
<dbReference type="RefSeq" id="WP_108998276.1">
    <property type="nucleotide sequence ID" value="NZ_QEEX01000002.1"/>
</dbReference>
<evidence type="ECO:0000256" key="1">
    <source>
        <dbReference type="SAM" id="Phobius"/>
    </source>
</evidence>
<dbReference type="InterPro" id="IPR036890">
    <property type="entry name" value="HATPase_C_sf"/>
</dbReference>
<evidence type="ECO:0000313" key="3">
    <source>
        <dbReference type="EMBL" id="PWB96003.1"/>
    </source>
</evidence>
<protein>
    <recommendedName>
        <fullName evidence="2">Histidine kinase/HSP90-like ATPase domain-containing protein</fullName>
    </recommendedName>
</protein>
<feature type="transmembrane region" description="Helical" evidence="1">
    <location>
        <begin position="129"/>
        <end position="153"/>
    </location>
</feature>
<evidence type="ECO:0000313" key="4">
    <source>
        <dbReference type="Proteomes" id="UP000244978"/>
    </source>
</evidence>
<feature type="transmembrane region" description="Helical" evidence="1">
    <location>
        <begin position="87"/>
        <end position="109"/>
    </location>
</feature>
<reference evidence="4" key="1">
    <citation type="submission" date="2018-04" db="EMBL/GenBank/DDBJ databases">
        <authorList>
            <person name="Liu S."/>
            <person name="Wang Z."/>
            <person name="Li J."/>
        </authorList>
    </citation>
    <scope>NUCLEOTIDE SEQUENCE [LARGE SCALE GENOMIC DNA]</scope>
    <source>
        <strain evidence="4">S1194</strain>
    </source>
</reference>
<proteinExistence type="predicted"/>
<feature type="transmembrane region" description="Helical" evidence="1">
    <location>
        <begin position="24"/>
        <end position="46"/>
    </location>
</feature>
<keyword evidence="1" id="KW-0812">Transmembrane</keyword>
<dbReference type="EMBL" id="QEEX01000002">
    <property type="protein sequence ID" value="PWB96003.1"/>
    <property type="molecule type" value="Genomic_DNA"/>
</dbReference>
<feature type="transmembrane region" description="Helical" evidence="1">
    <location>
        <begin position="165"/>
        <end position="189"/>
    </location>
</feature>
<keyword evidence="1" id="KW-1133">Transmembrane helix</keyword>
<gene>
    <name evidence="3" type="ORF">DF220_11410</name>
</gene>
<feature type="transmembrane region" description="Helical" evidence="1">
    <location>
        <begin position="58"/>
        <end position="80"/>
    </location>
</feature>
<sequence length="410" mass="43714">MARSAPVTPPPVSTRSVRRPISRASLEIVIARAVAVFGLLFGAQSLPTALAQRDLIDTAWWFSTVVTVYGLLVISLVASLIKRGAEIINAIFAFVFLIILVSWPLSVGLSPWEGAGRPWVWLMMTVSTAAAAVAFPVVAASLYLIVAPVIYGFVRLTPYGGSGSLTITALDVVYSILLGGAVLVIITMLRSAAGRVDDAQSMALARYLDAVREHATEVERVRVDSLVHDTVLTTFLSAARAETEEQRHRATHLARNAIVHLKQAVAAPSGDETLVPVREVVRRICGVRDMMRASFAMSAEEAGDGTLPTMAAESLYAATLQAMVNSFHHAGDESVSRWVTVRRAQDGVVVQVGDAGRGFVVGDIPAERLGVRVSIIERMQGVGGVARVDSTPGVGTVVTIAWPARAEVSQ</sequence>
<accession>A0A2U1SWS8</accession>
<dbReference type="Gene3D" id="3.30.565.10">
    <property type="entry name" value="Histidine kinase-like ATPase, C-terminal domain"/>
    <property type="match status" value="1"/>
</dbReference>
<dbReference type="Pfam" id="PF02518">
    <property type="entry name" value="HATPase_c"/>
    <property type="match status" value="1"/>
</dbReference>
<dbReference type="Proteomes" id="UP000244978">
    <property type="component" value="Unassembled WGS sequence"/>
</dbReference>
<comment type="caution">
    <text evidence="3">The sequence shown here is derived from an EMBL/GenBank/DDBJ whole genome shotgun (WGS) entry which is preliminary data.</text>
</comment>
<dbReference type="AlphaFoldDB" id="A0A2U1SWS8"/>